<evidence type="ECO:0000256" key="1">
    <source>
        <dbReference type="SAM" id="Phobius"/>
    </source>
</evidence>
<protein>
    <submittedName>
        <fullName evidence="2">Uncharacterized protein</fullName>
    </submittedName>
</protein>
<dbReference type="EMBL" id="AAWS01000094">
    <property type="protein sequence ID" value="EAY23947.1"/>
    <property type="molecule type" value="Genomic_DNA"/>
</dbReference>
<dbReference type="AlphaFoldDB" id="A2A082"/>
<proteinExistence type="predicted"/>
<accession>A2A082</accession>
<reference evidence="2 3" key="1">
    <citation type="submission" date="2007-01" db="EMBL/GenBank/DDBJ databases">
        <authorList>
            <person name="Haygood M."/>
            <person name="Podell S."/>
            <person name="Anderson C."/>
            <person name="Hopkinson B."/>
            <person name="Roe K."/>
            <person name="Barbeau K."/>
            <person name="Gaasterland T."/>
            <person name="Ferriera S."/>
            <person name="Johnson J."/>
            <person name="Kravitz S."/>
            <person name="Beeson K."/>
            <person name="Sutton G."/>
            <person name="Rogers Y.-H."/>
            <person name="Friedman R."/>
            <person name="Frazier M."/>
            <person name="Venter J.C."/>
        </authorList>
    </citation>
    <scope>NUCLEOTIDE SEQUENCE [LARGE SCALE GENOMIC DNA]</scope>
    <source>
        <strain evidence="2 3">ATCC 23134</strain>
    </source>
</reference>
<keyword evidence="3" id="KW-1185">Reference proteome</keyword>
<keyword evidence="1" id="KW-0812">Transmembrane</keyword>
<name>A2A082_MICM2</name>
<feature type="non-terminal residue" evidence="2">
    <location>
        <position position="1"/>
    </location>
</feature>
<feature type="transmembrane region" description="Helical" evidence="1">
    <location>
        <begin position="14"/>
        <end position="34"/>
    </location>
</feature>
<dbReference type="Proteomes" id="UP000004095">
    <property type="component" value="Unassembled WGS sequence"/>
</dbReference>
<comment type="caution">
    <text evidence="2">The sequence shown here is derived from an EMBL/GenBank/DDBJ whole genome shotgun (WGS) entry which is preliminary data.</text>
</comment>
<evidence type="ECO:0000313" key="3">
    <source>
        <dbReference type="Proteomes" id="UP000004095"/>
    </source>
</evidence>
<sequence>FWWSRAIQGVAHTFAFWLVLWVQTLWFEFSIFCIC</sequence>
<evidence type="ECO:0000313" key="2">
    <source>
        <dbReference type="EMBL" id="EAY23947.1"/>
    </source>
</evidence>
<keyword evidence="1" id="KW-1133">Transmembrane helix</keyword>
<organism evidence="2 3">
    <name type="scientific">Microscilla marina ATCC 23134</name>
    <dbReference type="NCBI Taxonomy" id="313606"/>
    <lineage>
        <taxon>Bacteria</taxon>
        <taxon>Pseudomonadati</taxon>
        <taxon>Bacteroidota</taxon>
        <taxon>Cytophagia</taxon>
        <taxon>Cytophagales</taxon>
        <taxon>Microscillaceae</taxon>
        <taxon>Microscilla</taxon>
    </lineage>
</organism>
<keyword evidence="1" id="KW-0472">Membrane</keyword>
<gene>
    <name evidence="2" type="ORF">M23134_06613</name>
</gene>